<dbReference type="PANTHER" id="PTHR30480:SF14">
    <property type="entry name" value="HYDROLASE, PUTATIVE (AFU_ORTHOLOGUE AFUA_4G13770)-RELATED"/>
    <property type="match status" value="1"/>
</dbReference>
<dbReference type="Proteomes" id="UP001230289">
    <property type="component" value="Unassembled WGS sequence"/>
</dbReference>
<dbReference type="RefSeq" id="WP_308488072.1">
    <property type="nucleotide sequence ID" value="NZ_JAVFCB010000002.1"/>
</dbReference>
<name>A0ABU0XDF8_9MICO</name>
<dbReference type="InterPro" id="IPR017853">
    <property type="entry name" value="GH"/>
</dbReference>
<keyword evidence="8" id="KW-1185">Reference proteome</keyword>
<gene>
    <name evidence="7" type="ORF">RBR11_04315</name>
</gene>
<dbReference type="Pfam" id="PF00933">
    <property type="entry name" value="Glyco_hydro_3"/>
    <property type="match status" value="1"/>
</dbReference>
<evidence type="ECO:0000259" key="6">
    <source>
        <dbReference type="Pfam" id="PF00933"/>
    </source>
</evidence>
<dbReference type="SUPFAM" id="SSF51445">
    <property type="entry name" value="(Trans)glycosidases"/>
    <property type="match status" value="1"/>
</dbReference>
<comment type="caution">
    <text evidence="7">The sequence shown here is derived from an EMBL/GenBank/DDBJ whole genome shotgun (WGS) entry which is preliminary data.</text>
</comment>
<feature type="chain" id="PRO_5047218417" evidence="5">
    <location>
        <begin position="32"/>
        <end position="396"/>
    </location>
</feature>
<dbReference type="Gene3D" id="3.20.20.300">
    <property type="entry name" value="Glycoside hydrolase, family 3, N-terminal domain"/>
    <property type="match status" value="1"/>
</dbReference>
<evidence type="ECO:0000256" key="2">
    <source>
        <dbReference type="ARBA" id="ARBA00022801"/>
    </source>
</evidence>
<proteinExistence type="inferred from homology"/>
<dbReference type="GO" id="GO:0016787">
    <property type="term" value="F:hydrolase activity"/>
    <property type="evidence" value="ECO:0007669"/>
    <property type="project" value="UniProtKB-KW"/>
</dbReference>
<dbReference type="EMBL" id="JAVFCB010000002">
    <property type="protein sequence ID" value="MDQ4213131.1"/>
    <property type="molecule type" value="Genomic_DNA"/>
</dbReference>
<dbReference type="PANTHER" id="PTHR30480">
    <property type="entry name" value="BETA-HEXOSAMINIDASE-RELATED"/>
    <property type="match status" value="1"/>
</dbReference>
<dbReference type="InterPro" id="IPR001764">
    <property type="entry name" value="Glyco_hydro_3_N"/>
</dbReference>
<dbReference type="InterPro" id="IPR036962">
    <property type="entry name" value="Glyco_hydro_3_N_sf"/>
</dbReference>
<evidence type="ECO:0000256" key="1">
    <source>
        <dbReference type="ARBA" id="ARBA00005336"/>
    </source>
</evidence>
<accession>A0ABU0XDF8</accession>
<keyword evidence="2 7" id="KW-0378">Hydrolase</keyword>
<dbReference type="PROSITE" id="PS51257">
    <property type="entry name" value="PROKAR_LIPOPROTEIN"/>
    <property type="match status" value="1"/>
</dbReference>
<evidence type="ECO:0000313" key="8">
    <source>
        <dbReference type="Proteomes" id="UP001230289"/>
    </source>
</evidence>
<feature type="signal peptide" evidence="5">
    <location>
        <begin position="1"/>
        <end position="31"/>
    </location>
</feature>
<protein>
    <submittedName>
        <fullName evidence="7">Glycoside hydrolase family 3 N-terminal domain-containing protein</fullName>
    </submittedName>
</protein>
<evidence type="ECO:0000256" key="4">
    <source>
        <dbReference type="SAM" id="MobiDB-lite"/>
    </source>
</evidence>
<evidence type="ECO:0000256" key="3">
    <source>
        <dbReference type="ARBA" id="ARBA00023295"/>
    </source>
</evidence>
<evidence type="ECO:0000313" key="7">
    <source>
        <dbReference type="EMBL" id="MDQ4213131.1"/>
    </source>
</evidence>
<sequence length="396" mass="40787">MRIGRNGKTTPKRRILLPTAVAALGCVLALAACGPVPTGGSASSPHPSPSPSRQRESQEQVVQRIVGRMDLHRQAAAVVMGNTPGTDPAALKQYMSGGYGGFILMGSNVPDTEVGLRTVTSALVADPALPPLLATDEEGGDVARLSWDDLPAADSLKSRPASEAQAAFSARGQMLQRGGVTVNFGVIADVASGPGSFIYERSFGTDQAAASERVAAAVRGEAPYVRSTLKHFPGHGAAEGDSHHTIPATGMDLATWRAQVAPPFAAGIRAGAPVVMMGHLAYTSVDPEPASLSPRWHQILRQDLGFRGVIVTDDLNMLTDSGVPAYADVVADAVRSVAAGSDLVLAIGGAGPDTAQKIADGLVAAVQHGDLPAARLSDAVSRVVALRLQIAADQGR</sequence>
<keyword evidence="5" id="KW-0732">Signal</keyword>
<evidence type="ECO:0000256" key="5">
    <source>
        <dbReference type="SAM" id="SignalP"/>
    </source>
</evidence>
<dbReference type="InterPro" id="IPR050226">
    <property type="entry name" value="NagZ_Beta-hexosaminidase"/>
</dbReference>
<feature type="domain" description="Glycoside hydrolase family 3 N-terminal" evidence="6">
    <location>
        <begin position="98"/>
        <end position="385"/>
    </location>
</feature>
<keyword evidence="3" id="KW-0326">Glycosidase</keyword>
<feature type="region of interest" description="Disordered" evidence="4">
    <location>
        <begin position="37"/>
        <end position="59"/>
    </location>
</feature>
<dbReference type="InterPro" id="IPR019800">
    <property type="entry name" value="Glyco_hydro_3_AS"/>
</dbReference>
<dbReference type="PROSITE" id="PS00775">
    <property type="entry name" value="GLYCOSYL_HYDROL_F3"/>
    <property type="match status" value="1"/>
</dbReference>
<comment type="similarity">
    <text evidence="1">Belongs to the glycosyl hydrolase 3 family.</text>
</comment>
<organism evidence="7 8">
    <name type="scientific">Microbacterium capsulatum</name>
    <dbReference type="NCBI Taxonomy" id="3041921"/>
    <lineage>
        <taxon>Bacteria</taxon>
        <taxon>Bacillati</taxon>
        <taxon>Actinomycetota</taxon>
        <taxon>Actinomycetes</taxon>
        <taxon>Micrococcales</taxon>
        <taxon>Microbacteriaceae</taxon>
        <taxon>Microbacterium</taxon>
    </lineage>
</organism>
<reference evidence="7 8" key="1">
    <citation type="submission" date="2023-08" db="EMBL/GenBank/DDBJ databases">
        <title>Microbacterium sp. nov., isolated from a waste landfill.</title>
        <authorList>
            <person name="Wen W."/>
        </authorList>
    </citation>
    <scope>NUCLEOTIDE SEQUENCE [LARGE SCALE GENOMIC DNA]</scope>
    <source>
        <strain evidence="7 8">ASV81</strain>
    </source>
</reference>